<proteinExistence type="inferred from homology"/>
<dbReference type="Gene3D" id="1.10.150.240">
    <property type="entry name" value="Putative phosphatase, domain 2"/>
    <property type="match status" value="1"/>
</dbReference>
<dbReference type="PANTHER" id="PTHR46193:SF18">
    <property type="entry name" value="HEXITOL PHOSPHATASE B"/>
    <property type="match status" value="1"/>
</dbReference>
<dbReference type="InterPro" id="IPR023214">
    <property type="entry name" value="HAD_sf"/>
</dbReference>
<dbReference type="GO" id="GO:0008801">
    <property type="term" value="F:beta-phosphoglucomutase activity"/>
    <property type="evidence" value="ECO:0007669"/>
    <property type="project" value="UniProtKB-EC"/>
</dbReference>
<keyword evidence="4" id="KW-0479">Metal-binding</keyword>
<dbReference type="SFLD" id="SFLDS00003">
    <property type="entry name" value="Haloacid_Dehalogenase"/>
    <property type="match status" value="1"/>
</dbReference>
<evidence type="ECO:0000313" key="11">
    <source>
        <dbReference type="EMBL" id="CAL1241368.1"/>
    </source>
</evidence>
<gene>
    <name evidence="11" type="ORF">MECH1_V1_2592</name>
</gene>
<dbReference type="Gene3D" id="3.40.50.1000">
    <property type="entry name" value="HAD superfamily/HAD-like"/>
    <property type="match status" value="1"/>
</dbReference>
<comment type="catalytic activity">
    <reaction evidence="8">
        <text>beta-D-glucose 1-phosphate = beta-D-glucose 6-phosphate</text>
        <dbReference type="Rhea" id="RHEA:20113"/>
        <dbReference type="ChEBI" id="CHEBI:57684"/>
        <dbReference type="ChEBI" id="CHEBI:58247"/>
        <dbReference type="EC" id="5.4.2.6"/>
    </reaction>
</comment>
<dbReference type="InterPro" id="IPR023198">
    <property type="entry name" value="PGP-like_dom2"/>
</dbReference>
<dbReference type="Proteomes" id="UP001497493">
    <property type="component" value="Chromosome"/>
</dbReference>
<dbReference type="NCBIfam" id="TIGR02009">
    <property type="entry name" value="PGMB-YQAB-SF"/>
    <property type="match status" value="1"/>
</dbReference>
<keyword evidence="3" id="KW-0597">Phosphoprotein</keyword>
<keyword evidence="12" id="KW-1185">Reference proteome</keyword>
<dbReference type="SUPFAM" id="SSF56784">
    <property type="entry name" value="HAD-like"/>
    <property type="match status" value="1"/>
</dbReference>
<dbReference type="InterPro" id="IPR036412">
    <property type="entry name" value="HAD-like_sf"/>
</dbReference>
<dbReference type="InterPro" id="IPR010976">
    <property type="entry name" value="B-phosphoglucomutase_hydrolase"/>
</dbReference>
<dbReference type="EC" id="5.4.2.6" evidence="9"/>
<evidence type="ECO:0000256" key="2">
    <source>
        <dbReference type="ARBA" id="ARBA00006171"/>
    </source>
</evidence>
<keyword evidence="6 11" id="KW-0413">Isomerase</keyword>
<keyword evidence="7" id="KW-0119">Carbohydrate metabolism</keyword>
<evidence type="ECO:0000256" key="10">
    <source>
        <dbReference type="ARBA" id="ARBA00044991"/>
    </source>
</evidence>
<evidence type="ECO:0000313" key="12">
    <source>
        <dbReference type="Proteomes" id="UP001497493"/>
    </source>
</evidence>
<dbReference type="InterPro" id="IPR006439">
    <property type="entry name" value="HAD-SF_hydro_IA"/>
</dbReference>
<dbReference type="NCBIfam" id="TIGR01509">
    <property type="entry name" value="HAD-SF-IA-v3"/>
    <property type="match status" value="1"/>
</dbReference>
<evidence type="ECO:0000256" key="4">
    <source>
        <dbReference type="ARBA" id="ARBA00022723"/>
    </source>
</evidence>
<reference evidence="11 12" key="1">
    <citation type="submission" date="2024-04" db="EMBL/GenBank/DDBJ databases">
        <authorList>
            <person name="Cremers G."/>
        </authorList>
    </citation>
    <scope>NUCLEOTIDE SEQUENCE [LARGE SCALE GENOMIC DNA]</scope>
    <source>
        <strain evidence="11">MeCH1-AG</strain>
    </source>
</reference>
<sequence length="259" mass="27878">MAMPGSTGQPTLTLSRVAFDAVLFDLDGVITRTAKLHIAAWKTMFDDYLEQRARRLGETFQPFDPDRDYREFVDGKARHDGVVGFLASRGIVLPLGDPGDPPERESVWGLANRKNRLYLDLLATRGVEVFPSTLTLIRRLRALGFKVAVVSASKNCAEVLRAAGIAALFDARVDGLDLERDRLRGKPAPDSFLAAARRLGVDPARAVVVEDAIAGVQAGRAGRFGGVLGVDRTGHRDALAAAGAHWVVADLEEVAAVPA</sequence>
<comment type="similarity">
    <text evidence="2">Belongs to the HAD-like hydrolase superfamily. CbbY/CbbZ/Gph/YieH family.</text>
</comment>
<dbReference type="PANTHER" id="PTHR46193">
    <property type="entry name" value="6-PHOSPHOGLUCONATE PHOSPHATASE"/>
    <property type="match status" value="1"/>
</dbReference>
<dbReference type="InterPro" id="IPR051600">
    <property type="entry name" value="Beta-PGM-like"/>
</dbReference>
<keyword evidence="5" id="KW-0460">Magnesium</keyword>
<evidence type="ECO:0000256" key="3">
    <source>
        <dbReference type="ARBA" id="ARBA00022553"/>
    </source>
</evidence>
<evidence type="ECO:0000256" key="7">
    <source>
        <dbReference type="ARBA" id="ARBA00023277"/>
    </source>
</evidence>
<evidence type="ECO:0000256" key="9">
    <source>
        <dbReference type="ARBA" id="ARBA00044968"/>
    </source>
</evidence>
<evidence type="ECO:0000256" key="6">
    <source>
        <dbReference type="ARBA" id="ARBA00023235"/>
    </source>
</evidence>
<dbReference type="EMBL" id="OZ026884">
    <property type="protein sequence ID" value="CAL1241368.1"/>
    <property type="molecule type" value="Genomic_DNA"/>
</dbReference>
<evidence type="ECO:0000256" key="1">
    <source>
        <dbReference type="ARBA" id="ARBA00001946"/>
    </source>
</evidence>
<dbReference type="Pfam" id="PF00702">
    <property type="entry name" value="Hydrolase"/>
    <property type="match status" value="1"/>
</dbReference>
<name>A0ABM9NL54_9GAMM</name>
<accession>A0ABM9NL54</accession>
<evidence type="ECO:0000256" key="8">
    <source>
        <dbReference type="ARBA" id="ARBA00044926"/>
    </source>
</evidence>
<dbReference type="SFLD" id="SFLDG01129">
    <property type="entry name" value="C1.5:_HAD__Beta-PGM__Phosphata"/>
    <property type="match status" value="1"/>
</dbReference>
<evidence type="ECO:0000256" key="5">
    <source>
        <dbReference type="ARBA" id="ARBA00022842"/>
    </source>
</evidence>
<comment type="cofactor">
    <cofactor evidence="1">
        <name>Mg(2+)</name>
        <dbReference type="ChEBI" id="CHEBI:18420"/>
    </cofactor>
</comment>
<protein>
    <recommendedName>
        <fullName evidence="10">Beta-phosphoglucomutase</fullName>
        <ecNumber evidence="9">5.4.2.6</ecNumber>
    </recommendedName>
</protein>
<organism evidence="11 12">
    <name type="scientific">Candidatus Methylocalor cossyra</name>
    <dbReference type="NCBI Taxonomy" id="3108543"/>
    <lineage>
        <taxon>Bacteria</taxon>
        <taxon>Pseudomonadati</taxon>
        <taxon>Pseudomonadota</taxon>
        <taxon>Gammaproteobacteria</taxon>
        <taxon>Methylococcales</taxon>
        <taxon>Methylococcaceae</taxon>
        <taxon>Candidatus Methylocalor</taxon>
    </lineage>
</organism>